<evidence type="ECO:0000259" key="9">
    <source>
        <dbReference type="Pfam" id="PF02823"/>
    </source>
</evidence>
<dbReference type="InterPro" id="IPR020547">
    <property type="entry name" value="ATP_synth_F1_esu_C"/>
</dbReference>
<keyword evidence="4" id="KW-0406">Ion transport</keyword>
<dbReference type="Pfam" id="PF00401">
    <property type="entry name" value="ATP-synt_DE"/>
    <property type="match status" value="1"/>
</dbReference>
<dbReference type="HAMAP" id="MF_00530">
    <property type="entry name" value="ATP_synth_epsil_bac"/>
    <property type="match status" value="1"/>
</dbReference>
<dbReference type="EMBL" id="UINC01223096">
    <property type="protein sequence ID" value="SVE52145.1"/>
    <property type="molecule type" value="Genomic_DNA"/>
</dbReference>
<dbReference type="SUPFAM" id="SSF51344">
    <property type="entry name" value="Epsilon subunit of F1F0-ATP synthase N-terminal domain"/>
    <property type="match status" value="1"/>
</dbReference>
<evidence type="ECO:0000259" key="8">
    <source>
        <dbReference type="Pfam" id="PF00401"/>
    </source>
</evidence>
<dbReference type="SUPFAM" id="SSF46604">
    <property type="entry name" value="Epsilon subunit of F1F0-ATP synthase C-terminal domain"/>
    <property type="match status" value="1"/>
</dbReference>
<dbReference type="NCBIfam" id="TIGR01216">
    <property type="entry name" value="ATP_synt_epsi"/>
    <property type="match status" value="1"/>
</dbReference>
<dbReference type="Pfam" id="PF02823">
    <property type="entry name" value="ATP-synt_DE_N"/>
    <property type="match status" value="1"/>
</dbReference>
<dbReference type="PANTHER" id="PTHR13822:SF10">
    <property type="entry name" value="ATP SYNTHASE EPSILON CHAIN, CHLOROPLASTIC"/>
    <property type="match status" value="1"/>
</dbReference>
<dbReference type="CDD" id="cd12152">
    <property type="entry name" value="F1-ATPase_delta"/>
    <property type="match status" value="1"/>
</dbReference>
<evidence type="ECO:0000256" key="5">
    <source>
        <dbReference type="ARBA" id="ARBA00023136"/>
    </source>
</evidence>
<keyword evidence="3" id="KW-0813">Transport</keyword>
<evidence type="ECO:0000256" key="4">
    <source>
        <dbReference type="ARBA" id="ARBA00023065"/>
    </source>
</evidence>
<comment type="subcellular location">
    <subcellularLocation>
        <location evidence="1">Cell membrane</location>
        <topology evidence="1">Peripheral membrane protein</topology>
    </subcellularLocation>
</comment>
<keyword evidence="6" id="KW-0139">CF(1)</keyword>
<feature type="domain" description="ATP synthase epsilon subunit C-terminal" evidence="8">
    <location>
        <begin position="89"/>
        <end position="134"/>
    </location>
</feature>
<dbReference type="GO" id="GO:0046933">
    <property type="term" value="F:proton-transporting ATP synthase activity, rotational mechanism"/>
    <property type="evidence" value="ECO:0007669"/>
    <property type="project" value="InterPro"/>
</dbReference>
<dbReference type="PANTHER" id="PTHR13822">
    <property type="entry name" value="ATP SYNTHASE DELTA/EPSILON CHAIN"/>
    <property type="match status" value="1"/>
</dbReference>
<dbReference type="InterPro" id="IPR020546">
    <property type="entry name" value="ATP_synth_F1_dsu/esu_N"/>
</dbReference>
<dbReference type="GO" id="GO:0045259">
    <property type="term" value="C:proton-transporting ATP synthase complex"/>
    <property type="evidence" value="ECO:0007669"/>
    <property type="project" value="UniProtKB-KW"/>
</dbReference>
<reference evidence="10" key="1">
    <citation type="submission" date="2018-05" db="EMBL/GenBank/DDBJ databases">
        <authorList>
            <person name="Lanie J.A."/>
            <person name="Ng W.-L."/>
            <person name="Kazmierczak K.M."/>
            <person name="Andrzejewski T.M."/>
            <person name="Davidsen T.M."/>
            <person name="Wayne K.J."/>
            <person name="Tettelin H."/>
            <person name="Glass J.I."/>
            <person name="Rusch D."/>
            <person name="Podicherti R."/>
            <person name="Tsui H.-C.T."/>
            <person name="Winkler M.E."/>
        </authorList>
    </citation>
    <scope>NUCLEOTIDE SEQUENCE</scope>
</reference>
<evidence type="ECO:0000256" key="3">
    <source>
        <dbReference type="ARBA" id="ARBA00022448"/>
    </source>
</evidence>
<dbReference type="AlphaFoldDB" id="A0A383E6X9"/>
<keyword evidence="5" id="KW-0472">Membrane</keyword>
<gene>
    <name evidence="10" type="ORF">METZ01_LOCUS504999</name>
</gene>
<organism evidence="10">
    <name type="scientific">marine metagenome</name>
    <dbReference type="NCBI Taxonomy" id="408172"/>
    <lineage>
        <taxon>unclassified sequences</taxon>
        <taxon>metagenomes</taxon>
        <taxon>ecological metagenomes</taxon>
    </lineage>
</organism>
<keyword evidence="7" id="KW-0066">ATP synthesis</keyword>
<dbReference type="GO" id="GO:0005886">
    <property type="term" value="C:plasma membrane"/>
    <property type="evidence" value="ECO:0007669"/>
    <property type="project" value="UniProtKB-SubCell"/>
</dbReference>
<dbReference type="InterPro" id="IPR036771">
    <property type="entry name" value="ATPsynth_dsu/esu_N"/>
</dbReference>
<evidence type="ECO:0000256" key="7">
    <source>
        <dbReference type="ARBA" id="ARBA00023310"/>
    </source>
</evidence>
<dbReference type="InterPro" id="IPR001469">
    <property type="entry name" value="ATP_synth_F1_dsu/esu"/>
</dbReference>
<proteinExistence type="inferred from homology"/>
<dbReference type="Gene3D" id="1.20.5.440">
    <property type="entry name" value="ATP synthase delta/epsilon subunit, C-terminal domain"/>
    <property type="match status" value="1"/>
</dbReference>
<evidence type="ECO:0000256" key="1">
    <source>
        <dbReference type="ARBA" id="ARBA00004202"/>
    </source>
</evidence>
<comment type="similarity">
    <text evidence="2">Belongs to the ATPase epsilon chain family.</text>
</comment>
<dbReference type="NCBIfam" id="NF009980">
    <property type="entry name" value="PRK13446.1"/>
    <property type="match status" value="1"/>
</dbReference>
<evidence type="ECO:0000256" key="2">
    <source>
        <dbReference type="ARBA" id="ARBA00005712"/>
    </source>
</evidence>
<protein>
    <recommendedName>
        <fullName evidence="11">ATP synthase F1 complex delta/epsilon subunit N-terminal domain-containing protein</fullName>
    </recommendedName>
</protein>
<dbReference type="Gene3D" id="2.60.15.10">
    <property type="entry name" value="F0F1 ATP synthase delta/epsilon subunit, N-terminal"/>
    <property type="match status" value="1"/>
</dbReference>
<accession>A0A383E6X9</accession>
<name>A0A383E6X9_9ZZZZ</name>
<evidence type="ECO:0008006" key="11">
    <source>
        <dbReference type="Google" id="ProtNLM"/>
    </source>
</evidence>
<dbReference type="InterPro" id="IPR036794">
    <property type="entry name" value="ATP_F1_dsu/esu_C_sf"/>
</dbReference>
<evidence type="ECO:0000313" key="10">
    <source>
        <dbReference type="EMBL" id="SVE52145.1"/>
    </source>
</evidence>
<sequence>MSIPSHLTLELVTPERSVAVETVDEVEIPGADGYLGVLPGHTPLLVTLKVGELWYRQGERKTYLSVAFGFAEILPDRVRVLADTAERAEEIDTGRAEAAVTRARERISSSLVDMDFERSQLALMKSTLRLDVAKKAGTTNT</sequence>
<feature type="domain" description="ATP synthase F1 complex delta/epsilon subunit N-terminal" evidence="9">
    <location>
        <begin position="7"/>
        <end position="85"/>
    </location>
</feature>
<evidence type="ECO:0000256" key="6">
    <source>
        <dbReference type="ARBA" id="ARBA00023196"/>
    </source>
</evidence>